<feature type="compositionally biased region" description="Polar residues" evidence="1">
    <location>
        <begin position="12"/>
        <end position="22"/>
    </location>
</feature>
<accession>F6DRU2</accession>
<dbReference type="AlphaFoldDB" id="F6DRU2"/>
<dbReference type="OrthoDB" id="277550at2"/>
<dbReference type="STRING" id="696281.Desru_1588"/>
<evidence type="ECO:0000259" key="2">
    <source>
        <dbReference type="Pfam" id="PF14080"/>
    </source>
</evidence>
<dbReference type="InterPro" id="IPR025357">
    <property type="entry name" value="DUF4261"/>
</dbReference>
<proteinExistence type="predicted"/>
<dbReference type="RefSeq" id="WP_013841620.1">
    <property type="nucleotide sequence ID" value="NC_015589.1"/>
</dbReference>
<dbReference type="EMBL" id="CP002780">
    <property type="protein sequence ID" value="AEG59853.1"/>
    <property type="molecule type" value="Genomic_DNA"/>
</dbReference>
<organism evidence="3 4">
    <name type="scientific">Desulforamulus ruminis (strain ATCC 23193 / DSM 2154 / NCIMB 8452 / DL)</name>
    <name type="common">Desulfotomaculum ruminis</name>
    <dbReference type="NCBI Taxonomy" id="696281"/>
    <lineage>
        <taxon>Bacteria</taxon>
        <taxon>Bacillati</taxon>
        <taxon>Bacillota</taxon>
        <taxon>Clostridia</taxon>
        <taxon>Eubacteriales</taxon>
        <taxon>Peptococcaceae</taxon>
        <taxon>Desulforamulus</taxon>
    </lineage>
</organism>
<keyword evidence="4" id="KW-1185">Reference proteome</keyword>
<dbReference type="Pfam" id="PF14080">
    <property type="entry name" value="DUF4261"/>
    <property type="match status" value="1"/>
</dbReference>
<reference evidence="4" key="1">
    <citation type="submission" date="2011-05" db="EMBL/GenBank/DDBJ databases">
        <title>Complete sequence of Desulfotomaculum ruminis DSM 2154.</title>
        <authorList>
            <person name="Lucas S."/>
            <person name="Copeland A."/>
            <person name="Lapidus A."/>
            <person name="Cheng J.-F."/>
            <person name="Goodwin L."/>
            <person name="Pitluck S."/>
            <person name="Lu M."/>
            <person name="Detter J.C."/>
            <person name="Han C."/>
            <person name="Tapia R."/>
            <person name="Land M."/>
            <person name="Hauser L."/>
            <person name="Kyrpides N."/>
            <person name="Ivanova N."/>
            <person name="Mikhailova N."/>
            <person name="Pagani I."/>
            <person name="Stams A.J.M."/>
            <person name="Plugge C.M."/>
            <person name="Muyzer G."/>
            <person name="Kuever J."/>
            <person name="Parshina S.N."/>
            <person name="Ivanova A.E."/>
            <person name="Nazina T.N."/>
            <person name="Brambilla E."/>
            <person name="Spring S."/>
            <person name="Klenk H.-P."/>
            <person name="Woyke T."/>
        </authorList>
    </citation>
    <scope>NUCLEOTIDE SEQUENCE [LARGE SCALE GENOMIC DNA]</scope>
    <source>
        <strain evidence="4">ATCC 23193 / DSM 2154 / NCIB 8452 / DL</strain>
    </source>
</reference>
<feature type="domain" description="DUF4261" evidence="2">
    <location>
        <begin position="219"/>
        <end position="294"/>
    </location>
</feature>
<dbReference type="HOGENOM" id="CLU_056940_0_0_9"/>
<name>F6DRU2_DESRL</name>
<dbReference type="Proteomes" id="UP000009234">
    <property type="component" value="Chromosome"/>
</dbReference>
<reference evidence="3 4" key="2">
    <citation type="journal article" date="2012" name="Stand. Genomic Sci.">
        <title>Complete genome sequence of the sulfate-reducing firmicute Desulfotomaculum ruminis type strain (DL(T)).</title>
        <authorList>
            <person name="Spring S."/>
            <person name="Visser M."/>
            <person name="Lu M."/>
            <person name="Copeland A."/>
            <person name="Lapidus A."/>
            <person name="Lucas S."/>
            <person name="Cheng J.F."/>
            <person name="Han C."/>
            <person name="Tapia R."/>
            <person name="Goodwin L.A."/>
            <person name="Pitluck S."/>
            <person name="Ivanova N."/>
            <person name="Land M."/>
            <person name="Hauser L."/>
            <person name="Larimer F."/>
            <person name="Rohde M."/>
            <person name="Goker M."/>
            <person name="Detter J.C."/>
            <person name="Kyrpides N.C."/>
            <person name="Woyke T."/>
            <person name="Schaap P.J."/>
            <person name="Plugge C.M."/>
            <person name="Muyzer G."/>
            <person name="Kuever J."/>
            <person name="Pereira I.A."/>
            <person name="Parshina S.N."/>
            <person name="Bernier-Latmani R."/>
            <person name="Stams A.J."/>
            <person name="Klenk H.P."/>
        </authorList>
    </citation>
    <scope>NUCLEOTIDE SEQUENCE [LARGE SCALE GENOMIC DNA]</scope>
    <source>
        <strain evidence="4">ATCC 23193 / DSM 2154 / NCIB 8452 / DL</strain>
    </source>
</reference>
<feature type="region of interest" description="Disordered" evidence="1">
    <location>
        <begin position="1"/>
        <end position="22"/>
    </location>
</feature>
<gene>
    <name evidence="3" type="ordered locus">Desru_1588</name>
</gene>
<protein>
    <recommendedName>
        <fullName evidence="2">DUF4261 domain-containing protein</fullName>
    </recommendedName>
</protein>
<evidence type="ECO:0000256" key="1">
    <source>
        <dbReference type="SAM" id="MobiDB-lite"/>
    </source>
</evidence>
<evidence type="ECO:0000313" key="3">
    <source>
        <dbReference type="EMBL" id="AEG59853.1"/>
    </source>
</evidence>
<evidence type="ECO:0000313" key="4">
    <source>
        <dbReference type="Proteomes" id="UP000009234"/>
    </source>
</evidence>
<sequence>MFWNKRKAPKNQEANQPVNGENSILKQDLSEKAKYSGVYVMRLLFKEKVSRPASPALTDRLKARFGGIDVVSDTSGLVSFALTDHLVTYKDDKKVPSQLMLVECNPVQEPIGDAINRTQFWDCPDGVELLDSCPWQVMTSDFMAGGLPPLERADILADWLEILLDLFPQCAAVYFDASGKLMPADSMRENPYTGPLRFFQGGVNARFFNIQGSNDMLVDTLGLYALGLPDVQYHFRDLNPNDVVRHAYNTAIYQFENGAPIESGHTIGGIEPDSKWKCQYEDSLIQPSRVVLDIAAGEFASGRRNGEI</sequence>
<dbReference type="KEGG" id="dru:Desru_1588"/>
<dbReference type="eggNOG" id="ENOG502Z7PZ">
    <property type="taxonomic scope" value="Bacteria"/>
</dbReference>